<dbReference type="KEGG" id="pect:BN1012_Phect401"/>
<reference evidence="1 2" key="1">
    <citation type="journal article" date="2014" name="Front. Genet.">
        <title>Genome and metabolic network of "Candidatus Phaeomarinobacter ectocarpi" Ec32, a new candidate genus of Alphaproteobacteria frequently associated with brown algae.</title>
        <authorList>
            <person name="Dittami S.M."/>
            <person name="Barbeyron T."/>
            <person name="Boyen C."/>
            <person name="Cambefort J."/>
            <person name="Collet G."/>
            <person name="Delage L."/>
            <person name="Gobet A."/>
            <person name="Groisillier A."/>
            <person name="Leblanc C."/>
            <person name="Michel G."/>
            <person name="Scornet D."/>
            <person name="Siegel A."/>
            <person name="Tapia J.E."/>
            <person name="Tonon T."/>
        </authorList>
    </citation>
    <scope>NUCLEOTIDE SEQUENCE [LARGE SCALE GENOMIC DNA]</scope>
    <source>
        <strain evidence="1 2">Ec32</strain>
    </source>
</reference>
<proteinExistence type="predicted"/>
<dbReference type="HOGENOM" id="CLU_3267331_0_0_5"/>
<dbReference type="AlphaFoldDB" id="X5MKI9"/>
<dbReference type="EMBL" id="HG966617">
    <property type="protein sequence ID" value="CDO58615.1"/>
    <property type="molecule type" value="Genomic_DNA"/>
</dbReference>
<dbReference type="STRING" id="1458461.BN1012_Phect401"/>
<name>X5MKI9_9HYPH</name>
<protein>
    <submittedName>
        <fullName evidence="1">Uncharacterized protein</fullName>
    </submittedName>
</protein>
<dbReference type="Proteomes" id="UP000032160">
    <property type="component" value="Chromosome I"/>
</dbReference>
<sequence>MDRSPICFADDGGGGVRYQLESLVSPGFLRGFSLFFAGACG</sequence>
<keyword evidence="2" id="KW-1185">Reference proteome</keyword>
<gene>
    <name evidence="1" type="ORF">BN1012_Phect401</name>
</gene>
<accession>X5MKI9</accession>
<evidence type="ECO:0000313" key="1">
    <source>
        <dbReference type="EMBL" id="CDO58615.1"/>
    </source>
</evidence>
<organism evidence="1 2">
    <name type="scientific">Candidatus Phaeomarinibacter ectocarpi</name>
    <dbReference type="NCBI Taxonomy" id="1458461"/>
    <lineage>
        <taxon>Bacteria</taxon>
        <taxon>Pseudomonadati</taxon>
        <taxon>Pseudomonadota</taxon>
        <taxon>Alphaproteobacteria</taxon>
        <taxon>Hyphomicrobiales</taxon>
        <taxon>Parvibaculaceae</taxon>
        <taxon>Candidatus Phaeomarinibacter</taxon>
    </lineage>
</organism>
<evidence type="ECO:0000313" key="2">
    <source>
        <dbReference type="Proteomes" id="UP000032160"/>
    </source>
</evidence>